<dbReference type="CDD" id="cd00515">
    <property type="entry name" value="HAM1"/>
    <property type="match status" value="1"/>
</dbReference>
<comment type="similarity">
    <text evidence="1">Belongs to the HAM1 NTPase family.</text>
</comment>
<name>A0A1F8CSP8_9BACT</name>
<dbReference type="Pfam" id="PF01725">
    <property type="entry name" value="Ham1p_like"/>
    <property type="match status" value="1"/>
</dbReference>
<dbReference type="PANTHER" id="PTHR11067">
    <property type="entry name" value="INOSINE TRIPHOSPHATE PYROPHOSPHATASE/HAM1 PROTEIN"/>
    <property type="match status" value="1"/>
</dbReference>
<dbReference type="Proteomes" id="UP000178999">
    <property type="component" value="Unassembled WGS sequence"/>
</dbReference>
<evidence type="ECO:0000256" key="2">
    <source>
        <dbReference type="ARBA" id="ARBA00022801"/>
    </source>
</evidence>
<evidence type="ECO:0000256" key="1">
    <source>
        <dbReference type="ARBA" id="ARBA00008023"/>
    </source>
</evidence>
<proteinExistence type="inferred from homology"/>
<protein>
    <recommendedName>
        <fullName evidence="5">Non-canonical purine NTP pyrophosphatase, RdgB/HAM1 family</fullName>
    </recommendedName>
</protein>
<evidence type="ECO:0000313" key="3">
    <source>
        <dbReference type="EMBL" id="OGM79096.1"/>
    </source>
</evidence>
<dbReference type="SUPFAM" id="SSF52972">
    <property type="entry name" value="ITPase-like"/>
    <property type="match status" value="1"/>
</dbReference>
<sequence>MRKVLFGTTNLNKVKEASEILGVDVGSVNFEIDEVQSLDPVIVATKKSRAYFEKTKRAVFVEDVSLSFDQLNGLPGTYINDFAKAIGNQGLIKCIGKNGARGAEAKVTIVYKDKAIEKIFVGRVKGIIAKKEKGSNGFGWDSIFIPEGSKKTFAQMSLTEKNKYSMRAIAFKKFHNWLKKK</sequence>
<keyword evidence="2" id="KW-0378">Hydrolase</keyword>
<dbReference type="GO" id="GO:0005737">
    <property type="term" value="C:cytoplasm"/>
    <property type="evidence" value="ECO:0007669"/>
    <property type="project" value="TreeGrafter"/>
</dbReference>
<dbReference type="Gene3D" id="3.90.950.10">
    <property type="match status" value="1"/>
</dbReference>
<dbReference type="GO" id="GO:0009143">
    <property type="term" value="P:nucleoside triphosphate catabolic process"/>
    <property type="evidence" value="ECO:0007669"/>
    <property type="project" value="InterPro"/>
</dbReference>
<dbReference type="AlphaFoldDB" id="A0A1F8CSP8"/>
<dbReference type="EMBL" id="MGHY01000020">
    <property type="protein sequence ID" value="OGM79096.1"/>
    <property type="molecule type" value="Genomic_DNA"/>
</dbReference>
<reference evidence="3 4" key="1">
    <citation type="journal article" date="2016" name="Nat. Commun.">
        <title>Thousands of microbial genomes shed light on interconnected biogeochemical processes in an aquifer system.</title>
        <authorList>
            <person name="Anantharaman K."/>
            <person name="Brown C.T."/>
            <person name="Hug L.A."/>
            <person name="Sharon I."/>
            <person name="Castelle C.J."/>
            <person name="Probst A.J."/>
            <person name="Thomas B.C."/>
            <person name="Singh A."/>
            <person name="Wilkins M.J."/>
            <person name="Karaoz U."/>
            <person name="Brodie E.L."/>
            <person name="Williams K.H."/>
            <person name="Hubbard S.S."/>
            <person name="Banfield J.F."/>
        </authorList>
    </citation>
    <scope>NUCLEOTIDE SEQUENCE [LARGE SCALE GENOMIC DNA]</scope>
</reference>
<evidence type="ECO:0000313" key="4">
    <source>
        <dbReference type="Proteomes" id="UP000178999"/>
    </source>
</evidence>
<evidence type="ECO:0008006" key="5">
    <source>
        <dbReference type="Google" id="ProtNLM"/>
    </source>
</evidence>
<accession>A0A1F8CSP8</accession>
<dbReference type="PANTHER" id="PTHR11067:SF9">
    <property type="entry name" value="INOSINE TRIPHOSPHATE PYROPHOSPHATASE"/>
    <property type="match status" value="1"/>
</dbReference>
<comment type="caution">
    <text evidence="3">The sequence shown here is derived from an EMBL/GenBank/DDBJ whole genome shotgun (WGS) entry which is preliminary data.</text>
</comment>
<dbReference type="InterPro" id="IPR002637">
    <property type="entry name" value="RdgB/HAM1"/>
</dbReference>
<dbReference type="STRING" id="1802538.A2382_03830"/>
<organism evidence="3 4">
    <name type="scientific">Candidatus Woesebacteria bacterium RIFOXYB1_FULL_38_16</name>
    <dbReference type="NCBI Taxonomy" id="1802538"/>
    <lineage>
        <taxon>Bacteria</taxon>
        <taxon>Candidatus Woeseibacteriota</taxon>
    </lineage>
</organism>
<dbReference type="InterPro" id="IPR029001">
    <property type="entry name" value="ITPase-like_fam"/>
</dbReference>
<dbReference type="GO" id="GO:0047429">
    <property type="term" value="F:nucleoside triphosphate diphosphatase activity"/>
    <property type="evidence" value="ECO:0007669"/>
    <property type="project" value="InterPro"/>
</dbReference>
<gene>
    <name evidence="3" type="ORF">A2382_03830</name>
</gene>